<reference evidence="5 6" key="1">
    <citation type="submission" date="2016-03" db="EMBL/GenBank/DDBJ databases">
        <title>Genome sequence of Nesiotobacter sp. nov., a moderately halophilic alphaproteobacterium isolated from the Yellow Sea, China.</title>
        <authorList>
            <person name="Zhang G."/>
            <person name="Zhang R."/>
        </authorList>
    </citation>
    <scope>NUCLEOTIDE SEQUENCE [LARGE SCALE GENOMIC DNA]</scope>
    <source>
        <strain evidence="5 6">WB1-6</strain>
    </source>
</reference>
<dbReference type="InterPro" id="IPR036390">
    <property type="entry name" value="WH_DNA-bd_sf"/>
</dbReference>
<evidence type="ECO:0000313" key="6">
    <source>
        <dbReference type="Proteomes" id="UP000185783"/>
    </source>
</evidence>
<comment type="caution">
    <text evidence="5">The sequence shown here is derived from an EMBL/GenBank/DDBJ whole genome shotgun (WGS) entry which is preliminary data.</text>
</comment>
<dbReference type="InterPro" id="IPR011991">
    <property type="entry name" value="ArsR-like_HTH"/>
</dbReference>
<proteinExistence type="predicted"/>
<dbReference type="InterPro" id="IPR002577">
    <property type="entry name" value="HTH_HxlR"/>
</dbReference>
<feature type="domain" description="HTH hxlR-type" evidence="4">
    <location>
        <begin position="13"/>
        <end position="110"/>
    </location>
</feature>
<dbReference type="Pfam" id="PF01638">
    <property type="entry name" value="HxlR"/>
    <property type="match status" value="1"/>
</dbReference>
<dbReference type="EMBL" id="LVVZ01000005">
    <property type="protein sequence ID" value="OKL45194.1"/>
    <property type="molecule type" value="Genomic_DNA"/>
</dbReference>
<keyword evidence="2" id="KW-0238">DNA-binding</keyword>
<gene>
    <name evidence="5" type="ORF">A3843_02280</name>
</gene>
<sequence length="168" mass="18938">MVGTRTSFAGMDCAIAQAIEQVGDAWTLLLLRALFQGLKRFDDFQGHLGMSSSVLSDRLARLMTAGLIRKEKDRRDARACVYLLTDKGLDFYPVLIALNQWGERWEGKPDGMRLDLIERASGRPVREVQVLSQDYKVLTARDVEARPGPGAGAVYEDVQERVRRRQVQ</sequence>
<protein>
    <submittedName>
        <fullName evidence="5">HxlR family transcriptional regulator</fullName>
    </submittedName>
</protein>
<dbReference type="PANTHER" id="PTHR33204">
    <property type="entry name" value="TRANSCRIPTIONAL REGULATOR, MARR FAMILY"/>
    <property type="match status" value="1"/>
</dbReference>
<organism evidence="5 6">
    <name type="scientific">Pseudovibrio exalbescens</name>
    <dbReference type="NCBI Taxonomy" id="197461"/>
    <lineage>
        <taxon>Bacteria</taxon>
        <taxon>Pseudomonadati</taxon>
        <taxon>Pseudomonadota</taxon>
        <taxon>Alphaproteobacteria</taxon>
        <taxon>Hyphomicrobiales</taxon>
        <taxon>Stappiaceae</taxon>
        <taxon>Pseudovibrio</taxon>
    </lineage>
</organism>
<keyword evidence="1" id="KW-0805">Transcription regulation</keyword>
<evidence type="ECO:0000313" key="5">
    <source>
        <dbReference type="EMBL" id="OKL45194.1"/>
    </source>
</evidence>
<keyword evidence="6" id="KW-1185">Reference proteome</keyword>
<dbReference type="GO" id="GO:0003677">
    <property type="term" value="F:DNA binding"/>
    <property type="evidence" value="ECO:0007669"/>
    <property type="project" value="UniProtKB-KW"/>
</dbReference>
<dbReference type="Gene3D" id="1.10.10.10">
    <property type="entry name" value="Winged helix-like DNA-binding domain superfamily/Winged helix DNA-binding domain"/>
    <property type="match status" value="1"/>
</dbReference>
<dbReference type="PANTHER" id="PTHR33204:SF18">
    <property type="entry name" value="TRANSCRIPTIONAL REGULATORY PROTEIN"/>
    <property type="match status" value="1"/>
</dbReference>
<evidence type="ECO:0000256" key="3">
    <source>
        <dbReference type="ARBA" id="ARBA00023163"/>
    </source>
</evidence>
<dbReference type="PROSITE" id="PS51118">
    <property type="entry name" value="HTH_HXLR"/>
    <property type="match status" value="1"/>
</dbReference>
<evidence type="ECO:0000256" key="2">
    <source>
        <dbReference type="ARBA" id="ARBA00023125"/>
    </source>
</evidence>
<dbReference type="STRING" id="197461.A3843_02280"/>
<name>A0A1U7JKH4_9HYPH</name>
<accession>A0A1U7JKH4</accession>
<dbReference type="Proteomes" id="UP000185783">
    <property type="component" value="Unassembled WGS sequence"/>
</dbReference>
<dbReference type="RefSeq" id="WP_028480309.1">
    <property type="nucleotide sequence ID" value="NZ_LVVZ01000005.1"/>
</dbReference>
<evidence type="ECO:0000259" key="4">
    <source>
        <dbReference type="PROSITE" id="PS51118"/>
    </source>
</evidence>
<dbReference type="AlphaFoldDB" id="A0A1U7JKH4"/>
<keyword evidence="3" id="KW-0804">Transcription</keyword>
<dbReference type="CDD" id="cd00090">
    <property type="entry name" value="HTH_ARSR"/>
    <property type="match status" value="1"/>
</dbReference>
<dbReference type="GO" id="GO:0006355">
    <property type="term" value="P:regulation of DNA-templated transcription"/>
    <property type="evidence" value="ECO:0007669"/>
    <property type="project" value="UniProtKB-ARBA"/>
</dbReference>
<evidence type="ECO:0000256" key="1">
    <source>
        <dbReference type="ARBA" id="ARBA00023015"/>
    </source>
</evidence>
<dbReference type="InterPro" id="IPR036388">
    <property type="entry name" value="WH-like_DNA-bd_sf"/>
</dbReference>
<dbReference type="SUPFAM" id="SSF46785">
    <property type="entry name" value="Winged helix' DNA-binding domain"/>
    <property type="match status" value="1"/>
</dbReference>